<gene>
    <name evidence="3" type="ORF">DEBURN_LOCUS6506</name>
</gene>
<dbReference type="Gene3D" id="2.130.10.10">
    <property type="entry name" value="YVTN repeat-like/Quinoprotein amine dehydrogenase"/>
    <property type="match status" value="1"/>
</dbReference>
<feature type="region of interest" description="Disordered" evidence="1">
    <location>
        <begin position="1074"/>
        <end position="1106"/>
    </location>
</feature>
<accession>A0A9N9ASU6</accession>
<evidence type="ECO:0000313" key="3">
    <source>
        <dbReference type="EMBL" id="CAG8538811.1"/>
    </source>
</evidence>
<dbReference type="InterPro" id="IPR036322">
    <property type="entry name" value="WD40_repeat_dom_sf"/>
</dbReference>
<feature type="compositionally biased region" description="Low complexity" evidence="1">
    <location>
        <begin position="679"/>
        <end position="688"/>
    </location>
</feature>
<feature type="compositionally biased region" description="Polar residues" evidence="1">
    <location>
        <begin position="625"/>
        <end position="634"/>
    </location>
</feature>
<evidence type="ECO:0000256" key="1">
    <source>
        <dbReference type="SAM" id="MobiDB-lite"/>
    </source>
</evidence>
<feature type="domain" description="BCAS3 WD40" evidence="2">
    <location>
        <begin position="443"/>
        <end position="560"/>
    </location>
</feature>
<dbReference type="GO" id="GO:0006914">
    <property type="term" value="P:autophagy"/>
    <property type="evidence" value="ECO:0007669"/>
    <property type="project" value="InterPro"/>
</dbReference>
<comment type="caution">
    <text evidence="3">The sequence shown here is derived from an EMBL/GenBank/DDBJ whole genome shotgun (WGS) entry which is preliminary data.</text>
</comment>
<dbReference type="Pfam" id="PF21034">
    <property type="entry name" value="BCAS3_WD40"/>
    <property type="match status" value="2"/>
</dbReference>
<dbReference type="PANTHER" id="PTHR13268">
    <property type="entry name" value="BREAST CARCINOMA AMPLIFIED SEQUENCE 3"/>
    <property type="match status" value="1"/>
</dbReference>
<dbReference type="SUPFAM" id="SSF50978">
    <property type="entry name" value="WD40 repeat-like"/>
    <property type="match status" value="1"/>
</dbReference>
<dbReference type="GO" id="GO:0005737">
    <property type="term" value="C:cytoplasm"/>
    <property type="evidence" value="ECO:0007669"/>
    <property type="project" value="TreeGrafter"/>
</dbReference>
<feature type="compositionally biased region" description="Polar residues" evidence="1">
    <location>
        <begin position="588"/>
        <end position="597"/>
    </location>
</feature>
<evidence type="ECO:0000313" key="4">
    <source>
        <dbReference type="Proteomes" id="UP000789706"/>
    </source>
</evidence>
<feature type="compositionally biased region" description="Low complexity" evidence="1">
    <location>
        <begin position="1075"/>
        <end position="1095"/>
    </location>
</feature>
<feature type="compositionally biased region" description="Polar residues" evidence="1">
    <location>
        <begin position="733"/>
        <end position="742"/>
    </location>
</feature>
<dbReference type="OrthoDB" id="25778at2759"/>
<reference evidence="3" key="1">
    <citation type="submission" date="2021-06" db="EMBL/GenBank/DDBJ databases">
        <authorList>
            <person name="Kallberg Y."/>
            <person name="Tangrot J."/>
            <person name="Rosling A."/>
        </authorList>
    </citation>
    <scope>NUCLEOTIDE SEQUENCE</scope>
    <source>
        <strain evidence="3">AZ414A</strain>
    </source>
</reference>
<organism evidence="3 4">
    <name type="scientific">Diversispora eburnea</name>
    <dbReference type="NCBI Taxonomy" id="1213867"/>
    <lineage>
        <taxon>Eukaryota</taxon>
        <taxon>Fungi</taxon>
        <taxon>Fungi incertae sedis</taxon>
        <taxon>Mucoromycota</taxon>
        <taxon>Glomeromycotina</taxon>
        <taxon>Glomeromycetes</taxon>
        <taxon>Diversisporales</taxon>
        <taxon>Diversisporaceae</taxon>
        <taxon>Diversispora</taxon>
    </lineage>
</organism>
<name>A0A9N9ASU6_9GLOM</name>
<feature type="region of interest" description="Disordered" evidence="1">
    <location>
        <begin position="568"/>
        <end position="640"/>
    </location>
</feature>
<feature type="compositionally biased region" description="Low complexity" evidence="1">
    <location>
        <begin position="718"/>
        <end position="727"/>
    </location>
</feature>
<dbReference type="AlphaFoldDB" id="A0A9N9ASU6"/>
<dbReference type="InterPro" id="IPR048382">
    <property type="entry name" value="BCAS3_WD40"/>
</dbReference>
<dbReference type="InterPro" id="IPR045142">
    <property type="entry name" value="BCAS3-like"/>
</dbReference>
<proteinExistence type="predicted"/>
<keyword evidence="4" id="KW-1185">Reference proteome</keyword>
<dbReference type="InterPro" id="IPR015943">
    <property type="entry name" value="WD40/YVTN_repeat-like_dom_sf"/>
</dbReference>
<dbReference type="GO" id="GO:0042594">
    <property type="term" value="P:response to starvation"/>
    <property type="evidence" value="ECO:0007669"/>
    <property type="project" value="TreeGrafter"/>
</dbReference>
<dbReference type="PANTHER" id="PTHR13268:SF0">
    <property type="entry name" value="BCAS3 MICROTUBULE ASSOCIATED CELL MIGRATION FACTOR"/>
    <property type="match status" value="1"/>
</dbReference>
<feature type="compositionally biased region" description="Polar residues" evidence="1">
    <location>
        <begin position="607"/>
        <end position="616"/>
    </location>
</feature>
<sequence length="1173" mass="127299">MSSLPQPNSVSGVKAVPKFLRDPSALESISSALYGISSYVAYLPNTLRKVTSNSSSNDLQPSINYYSDYSQHQFSGDIDPQLHSVPDGGGHFEKKKYSIVYSAFDEIISTNSASLTGQINQSVLLLGYHDGFQIWNVSSPENIRELISLRDDEKYGKVTCIKVISNPCNTPKDTHDKYADVRPLVGIVCVPTPSRENCQDSFTKPKSVLKFVSLKTHQIVKTLDFENEGNIVGVNCNDRAIVVSLINPARLQVISPLTLAPLFPSPLQDVAIHPSTKFPVFALGPRLLAYATTSNPPEINGKKDGFTMGDNEEVVGSTGKYQEVAKGVAKEVVNGVKLLGDYGFQTLSAYFANSSPSSSVAKPQSTMPINIKNHTGGISPGSRGSFTPQISPSNGYYYNSMPGSVASNSSGDSSNGFDYEKENGAVGAIIIRDLGTSFSVQKKHSSVIAHFSPHTHHVGYMSFSPSGTFLFSTSVQGHQFHIFEILGKRRQGIRNKRLKHVYKLSRGYTDAIVGEGGVDWSRDSRWCAVASGRGTIHVFAINPYGGPAHVPSHIKGWVNNVDESYNTTTQSPVVRIKPRTPLPPDSMDISQVSNIHPNSHEHYSFSPPENNSSVNDQSRRPSQLHYHSNQNNHYSYHLNGHPHSTFPHNISSTFPVHCINKIPGICVKFLPSWSNSSKSGLNSSNGPLVPDLHAKRQAKRRSSPTATEGICSTGGGVSSSSNNLGTNNRRRTQSWSQNSLRNTVNTSGNDCLDVEQDYKQDDIGYQDIWSFHPAGILTLHRIWIEGVVIGEQSSRQEETNNLISIAGTPLAGSAAAVANVGRVLVGGAAGMVGGITGSVKKEVGSLDMVTNYEDVAEWQLIRGNSWNEVKTVIESPKENGDKENLIKRDGNHNWLANAEIETHTSSKNSLPPPLWATPQFTLQTFMTGYKDALINGTVPRSKKIEIRRDVVERVELVEEEKGINGWINNRGIIKDRNNSKNSKAVLVPAGKAIGKGIGDMSANLSTAMSTNLGFSPSSPTLSAISTKSNNRISNISNGFTNGSTNGYSQSIATITPLSFEDAYHIHIANNIPTASTSSLPQSSLSSSYGSSTVSRSPKHNHKTSIPITFSPLSSSANTYCDEIDFNKSEAHGTDDISEDGNFFFSPDGDNEVELPSDSVVELLRGGNDKHGWI</sequence>
<feature type="domain" description="BCAS3 WD40" evidence="2">
    <location>
        <begin position="116"/>
        <end position="293"/>
    </location>
</feature>
<feature type="region of interest" description="Disordered" evidence="1">
    <location>
        <begin position="679"/>
        <end position="742"/>
    </location>
</feature>
<dbReference type="Proteomes" id="UP000789706">
    <property type="component" value="Unassembled WGS sequence"/>
</dbReference>
<protein>
    <submittedName>
        <fullName evidence="3">9884_t:CDS:1</fullName>
    </submittedName>
</protein>
<dbReference type="EMBL" id="CAJVPK010000676">
    <property type="protein sequence ID" value="CAG8538811.1"/>
    <property type="molecule type" value="Genomic_DNA"/>
</dbReference>
<evidence type="ECO:0000259" key="2">
    <source>
        <dbReference type="Pfam" id="PF21034"/>
    </source>
</evidence>